<feature type="compositionally biased region" description="Basic residues" evidence="1">
    <location>
        <begin position="653"/>
        <end position="671"/>
    </location>
</feature>
<keyword evidence="3" id="KW-1185">Reference proteome</keyword>
<name>A0A3A1Y3H4_9GAMM</name>
<comment type="caution">
    <text evidence="2">The sequence shown here is derived from an EMBL/GenBank/DDBJ whole genome shotgun (WGS) entry which is preliminary data.</text>
</comment>
<evidence type="ECO:0000313" key="2">
    <source>
        <dbReference type="EMBL" id="RIY31859.1"/>
    </source>
</evidence>
<organism evidence="2 3">
    <name type="scientific">Psittacicella melopsittaci</name>
    <dbReference type="NCBI Taxonomy" id="2028576"/>
    <lineage>
        <taxon>Bacteria</taxon>
        <taxon>Pseudomonadati</taxon>
        <taxon>Pseudomonadota</taxon>
        <taxon>Gammaproteobacteria</taxon>
        <taxon>Pasteurellales</taxon>
        <taxon>Psittacicellaceae</taxon>
        <taxon>Psittacicella</taxon>
    </lineage>
</organism>
<feature type="region of interest" description="Disordered" evidence="1">
    <location>
        <begin position="744"/>
        <end position="848"/>
    </location>
</feature>
<feature type="region of interest" description="Disordered" evidence="1">
    <location>
        <begin position="512"/>
        <end position="692"/>
    </location>
</feature>
<protein>
    <submittedName>
        <fullName evidence="2">Uncharacterized protein</fullName>
    </submittedName>
</protein>
<reference evidence="2 3" key="1">
    <citation type="submission" date="2017-08" db="EMBL/GenBank/DDBJ databases">
        <title>Reclassification of Bisgaard taxon 37 and 44.</title>
        <authorList>
            <person name="Christensen H."/>
        </authorList>
    </citation>
    <scope>NUCLEOTIDE SEQUENCE [LARGE SCALE GENOMIC DNA]</scope>
    <source>
        <strain evidence="2 3">B96_4</strain>
    </source>
</reference>
<evidence type="ECO:0000313" key="3">
    <source>
        <dbReference type="Proteomes" id="UP000266258"/>
    </source>
</evidence>
<accession>A0A3A1Y3H4</accession>
<dbReference type="RefSeq" id="WP_222986979.1">
    <property type="nucleotide sequence ID" value="NZ_NRJH01000052.1"/>
</dbReference>
<evidence type="ECO:0000256" key="1">
    <source>
        <dbReference type="SAM" id="MobiDB-lite"/>
    </source>
</evidence>
<feature type="compositionally biased region" description="Basic and acidic residues" evidence="1">
    <location>
        <begin position="825"/>
        <end position="838"/>
    </location>
</feature>
<dbReference type="InterPro" id="IPR027417">
    <property type="entry name" value="P-loop_NTPase"/>
</dbReference>
<gene>
    <name evidence="2" type="ORF">CJP74_06140</name>
</gene>
<feature type="compositionally biased region" description="Basic and acidic residues" evidence="1">
    <location>
        <begin position="772"/>
        <end position="785"/>
    </location>
</feature>
<dbReference type="Proteomes" id="UP000266258">
    <property type="component" value="Unassembled WGS sequence"/>
</dbReference>
<feature type="compositionally biased region" description="Basic and acidic residues" evidence="1">
    <location>
        <begin position="793"/>
        <end position="802"/>
    </location>
</feature>
<dbReference type="SUPFAM" id="SSF52540">
    <property type="entry name" value="P-loop containing nucleoside triphosphate hydrolases"/>
    <property type="match status" value="1"/>
</dbReference>
<sequence>MLFGTYRADVINTEILPLLLKCIQTYIVGLSATGYKFARVVQINGKGKVLRQGIVSPLGSLGFSVDIPSSSYINNLPLAILSDLVSPEVTEDIYREHDNEIRTANSYLTNYGQKYKLGAKKIKKARRVKITTGLKKFFDPKVKESIYYKGYIQCIPLSTTNYRIQKLKANFLGHNIFAGNNLIDFHNYNLFYNSRQDPDWRYLSRSLNIYLKDSIFNNEIVEVKEILLNLMQAKKYSQDSYTAVKYIADVVLVTDESFFNIDLKPYQEENFVNVHKIFAREGIKATEKFSHTKALNYFINNLKEFYQKQNTNPLEVTSSSSRARVYTTLYQLFAHPNSEDNGKIQDIEEVKKLFVPVEFVELLKQKTIAQENLELEIDNSFLFTIRSPIINTILVGLEYHTTLFGNKLPEYKLITQGDIDVSEKLYLWGKNSEKFVVPEVEYIHKPKVVGKSKKVKVKKAKKSNSEGALDEQEAKALVVEQEVFHLEAEQTVGQVDNEASNEGILASNTESKEQAGLNEVHEEQATQSEVLEEQEIPSEVHQEQATLSEVLEEQETPSEVHEEQETSSEVNEEHATLSEVHQEQATSSKVHQEPVTLSEVQEEQVTSNEVNEVELAPTADSSESELALETASEEQKTTANEVELAAEDSEKKTSKKASAKQARKKAQAKKKKVDELPPQEPEVSEEPAPVQVADAVPTSEYLTDVQVFKELLGDEQAFQELLGNEQLEQESVLEKRDSLEVLENEHLAQDPVLEVEQNLQEQAPKKKRGRKKKEELTPEPLEEKPKTKRATKTNKEEVKEVNISEGEVLASTSLASKTRAKKVKGKSEKLERAEEKSKAIASDSSEQQERLLLTQKLSKSLVTKKEKVELEFNNMTDTYSNRFALDSDIPVTQDKKNKPSQAISLQKPQNEKVTWQQQVHTFDFMHGNVIIPIHSMQASLTIANEVSNQALTLESEQESTSLLQDLICLNPKKRDRLLTKGAIEDIFVDGTVSRSICPNTNETASYFSKFHLNPFDYDSSVLFTKENYLVQDNNDFVAAELLSEGYREKVEIALGEESKLNTYKSIFSAQERHQALQEFDKIINNRVPNITRETFISISNLNAFSIIDEVARRILSGKDFDSQVIFLIGKPGVGKSYLMSYFYEMLNQYGFPTQEFKHYMTNFQRVYAKCLERDLLEILSDDIMSNSVTVIDEFASLKRSISTKKFVFNLIKSIRQVKNKILVIVSSEPYENLFYNEDAVDEDLTHFKTYCDECLRVEIGLPDSKIREHFILKAMATGQVRQFSNEEINKIIAASEVRDFRSLKGFFVNEVSQKTFEKNLYDCFRYSELSFRCSPIEFISYICESQGLTIDDLANVTRGRELINFRNVLSFILSYYTDMSYDEISLLTGLKQRQTKRVIEKIQLSVLKADKKDVSYKLLIKIYDYLNDVIDKVLSGKDPNTVGEVQLSYPLIIPKVL</sequence>
<proteinExistence type="predicted"/>
<feature type="compositionally biased region" description="Basic and acidic residues" evidence="1">
    <location>
        <begin position="571"/>
        <end position="582"/>
    </location>
</feature>
<dbReference type="Gene3D" id="3.40.50.300">
    <property type="entry name" value="P-loop containing nucleotide triphosphate hydrolases"/>
    <property type="match status" value="1"/>
</dbReference>
<dbReference type="EMBL" id="NRJH01000052">
    <property type="protein sequence ID" value="RIY31859.1"/>
    <property type="molecule type" value="Genomic_DNA"/>
</dbReference>